<dbReference type="AlphaFoldDB" id="A0A1L0GGJ8"/>
<evidence type="ECO:0000313" key="3">
    <source>
        <dbReference type="EMBL" id="SGZ55389.1"/>
    </source>
</evidence>
<sequence>MSSNALPRLTKREVLAVSFVPIIALLVFIFVGLIRFLLYRDRKSSCRGTSGTISPLPPPEPVLRPEEAEIENPPPPPYQPDKLPPYPTAPAPAYLRDERAES</sequence>
<dbReference type="EMBL" id="LT635760">
    <property type="protein sequence ID" value="SGZ55389.1"/>
    <property type="molecule type" value="Genomic_DNA"/>
</dbReference>
<keyword evidence="2" id="KW-0472">Membrane</keyword>
<gene>
    <name evidence="3" type="ORF">SAMEA4029010_CIC11G00000000469</name>
</gene>
<keyword evidence="2" id="KW-1133">Transmembrane helix</keyword>
<organism evidence="3 4">
    <name type="scientific">Sungouiella intermedia</name>
    <dbReference type="NCBI Taxonomy" id="45354"/>
    <lineage>
        <taxon>Eukaryota</taxon>
        <taxon>Fungi</taxon>
        <taxon>Dikarya</taxon>
        <taxon>Ascomycota</taxon>
        <taxon>Saccharomycotina</taxon>
        <taxon>Pichiomycetes</taxon>
        <taxon>Metschnikowiaceae</taxon>
        <taxon>Sungouiella</taxon>
    </lineage>
</organism>
<evidence type="ECO:0000313" key="4">
    <source>
        <dbReference type="Proteomes" id="UP000182334"/>
    </source>
</evidence>
<feature type="transmembrane region" description="Helical" evidence="2">
    <location>
        <begin position="15"/>
        <end position="38"/>
    </location>
</feature>
<proteinExistence type="predicted"/>
<keyword evidence="2" id="KW-0812">Transmembrane</keyword>
<feature type="compositionally biased region" description="Pro residues" evidence="1">
    <location>
        <begin position="72"/>
        <end position="90"/>
    </location>
</feature>
<accession>A0A1L0GGJ8</accession>
<feature type="region of interest" description="Disordered" evidence="1">
    <location>
        <begin position="45"/>
        <end position="102"/>
    </location>
</feature>
<reference evidence="3 4" key="1">
    <citation type="submission" date="2016-10" db="EMBL/GenBank/DDBJ databases">
        <authorList>
            <person name="de Groot N.N."/>
        </authorList>
    </citation>
    <scope>NUCLEOTIDE SEQUENCE [LARGE SCALE GENOMIC DNA]</scope>
    <source>
        <strain evidence="3 4">CBS 141442</strain>
    </source>
</reference>
<evidence type="ECO:0000256" key="2">
    <source>
        <dbReference type="SAM" id="Phobius"/>
    </source>
</evidence>
<name>A0A1L0GGJ8_9ASCO</name>
<keyword evidence="4" id="KW-1185">Reference proteome</keyword>
<evidence type="ECO:0000256" key="1">
    <source>
        <dbReference type="SAM" id="MobiDB-lite"/>
    </source>
</evidence>
<protein>
    <submittedName>
        <fullName evidence="3">CIC11C00000000469</fullName>
    </submittedName>
</protein>
<dbReference type="Proteomes" id="UP000182334">
    <property type="component" value="Chromosome V"/>
</dbReference>